<evidence type="ECO:0000256" key="5">
    <source>
        <dbReference type="ARBA" id="ARBA00023002"/>
    </source>
</evidence>
<dbReference type="GO" id="GO:0008270">
    <property type="term" value="F:zinc ion binding"/>
    <property type="evidence" value="ECO:0007669"/>
    <property type="project" value="InterPro"/>
</dbReference>
<dbReference type="PANTHER" id="PTHR42813">
    <property type="entry name" value="ZINC-TYPE ALCOHOL DEHYDROGENASE-LIKE"/>
    <property type="match status" value="1"/>
</dbReference>
<keyword evidence="6" id="KW-0520">NAD</keyword>
<sequence>MALTDCTMLAVAWKGPPYNKSVKTRPMPTIVNETDPIVRLSSTAVCGTDLHVYHSLCGSSEPGRIMGHEGVGYVDSIGSAIKCLDVGDYVVIPDNFGSSHYPERFPSTRLTQGYGQEYTKGGDVGGCQAEYVCILFADDTLYPIPKTAGGTWSTSKKLDYIMISDVFATA</sequence>
<organism evidence="8 9">
    <name type="scientific">Didymella pomorum</name>
    <dbReference type="NCBI Taxonomy" id="749634"/>
    <lineage>
        <taxon>Eukaryota</taxon>
        <taxon>Fungi</taxon>
        <taxon>Dikarya</taxon>
        <taxon>Ascomycota</taxon>
        <taxon>Pezizomycotina</taxon>
        <taxon>Dothideomycetes</taxon>
        <taxon>Pleosporomycetidae</taxon>
        <taxon>Pleosporales</taxon>
        <taxon>Pleosporineae</taxon>
        <taxon>Didymellaceae</taxon>
        <taxon>Didymella</taxon>
    </lineage>
</organism>
<gene>
    <name evidence="8" type="ORF">N0V91_010917</name>
</gene>
<dbReference type="InterPro" id="IPR013154">
    <property type="entry name" value="ADH-like_N"/>
</dbReference>
<dbReference type="Pfam" id="PF08240">
    <property type="entry name" value="ADH_N"/>
    <property type="match status" value="1"/>
</dbReference>
<evidence type="ECO:0000256" key="2">
    <source>
        <dbReference type="ARBA" id="ARBA00008072"/>
    </source>
</evidence>
<dbReference type="Gene3D" id="3.90.180.10">
    <property type="entry name" value="Medium-chain alcohol dehydrogenases, catalytic domain"/>
    <property type="match status" value="1"/>
</dbReference>
<comment type="similarity">
    <text evidence="2">Belongs to the zinc-containing alcohol dehydrogenase family.</text>
</comment>
<dbReference type="SUPFAM" id="SSF50129">
    <property type="entry name" value="GroES-like"/>
    <property type="match status" value="1"/>
</dbReference>
<dbReference type="PROSITE" id="PS00059">
    <property type="entry name" value="ADH_ZINC"/>
    <property type="match status" value="1"/>
</dbReference>
<feature type="domain" description="Alcohol dehydrogenase-like N-terminal" evidence="7">
    <location>
        <begin position="35"/>
        <end position="145"/>
    </location>
</feature>
<dbReference type="PANTHER" id="PTHR42813:SF3">
    <property type="entry name" value="GLUTATHIONE-INDEPENDENT FORMALDEHYDE DEHYDROGENASE"/>
    <property type="match status" value="1"/>
</dbReference>
<evidence type="ECO:0000256" key="3">
    <source>
        <dbReference type="ARBA" id="ARBA00022723"/>
    </source>
</evidence>
<reference evidence="8" key="1">
    <citation type="submission" date="2022-10" db="EMBL/GenBank/DDBJ databases">
        <title>Tapping the CABI collections for fungal endophytes: first genome assemblies for Collariella, Neodidymelliopsis, Ascochyta clinopodiicola, Didymella pomorum, Didymosphaeria variabile, Neocosmospora piperis and Neocucurbitaria cava.</title>
        <authorList>
            <person name="Hill R."/>
        </authorList>
    </citation>
    <scope>NUCLEOTIDE SEQUENCE</scope>
    <source>
        <strain evidence="8">IMI 355091</strain>
    </source>
</reference>
<evidence type="ECO:0000259" key="7">
    <source>
        <dbReference type="Pfam" id="PF08240"/>
    </source>
</evidence>
<name>A0A9W8Z2J3_9PLEO</name>
<dbReference type="GO" id="GO:0016491">
    <property type="term" value="F:oxidoreductase activity"/>
    <property type="evidence" value="ECO:0007669"/>
    <property type="project" value="UniProtKB-KW"/>
</dbReference>
<keyword evidence="4" id="KW-0862">Zinc</keyword>
<dbReference type="OrthoDB" id="3941538at2759"/>
<keyword evidence="3" id="KW-0479">Metal-binding</keyword>
<evidence type="ECO:0000256" key="6">
    <source>
        <dbReference type="ARBA" id="ARBA00023027"/>
    </source>
</evidence>
<comment type="caution">
    <text evidence="8">The sequence shown here is derived from an EMBL/GenBank/DDBJ whole genome shotgun (WGS) entry which is preliminary data.</text>
</comment>
<evidence type="ECO:0000313" key="8">
    <source>
        <dbReference type="EMBL" id="KAJ4395318.1"/>
    </source>
</evidence>
<dbReference type="AlphaFoldDB" id="A0A9W8Z2J3"/>
<protein>
    <recommendedName>
        <fullName evidence="7">Alcohol dehydrogenase-like N-terminal domain-containing protein</fullName>
    </recommendedName>
</protein>
<dbReference type="EMBL" id="JAPEVA010000163">
    <property type="protein sequence ID" value="KAJ4395318.1"/>
    <property type="molecule type" value="Genomic_DNA"/>
</dbReference>
<evidence type="ECO:0000313" key="9">
    <source>
        <dbReference type="Proteomes" id="UP001140510"/>
    </source>
</evidence>
<comment type="cofactor">
    <cofactor evidence="1">
        <name>Zn(2+)</name>
        <dbReference type="ChEBI" id="CHEBI:29105"/>
    </cofactor>
</comment>
<dbReference type="InterPro" id="IPR011032">
    <property type="entry name" value="GroES-like_sf"/>
</dbReference>
<proteinExistence type="inferred from homology"/>
<dbReference type="InterPro" id="IPR002328">
    <property type="entry name" value="ADH_Zn_CS"/>
</dbReference>
<keyword evidence="5" id="KW-0560">Oxidoreductase</keyword>
<dbReference type="Proteomes" id="UP001140510">
    <property type="component" value="Unassembled WGS sequence"/>
</dbReference>
<accession>A0A9W8Z2J3</accession>
<keyword evidence="9" id="KW-1185">Reference proteome</keyword>
<evidence type="ECO:0000256" key="4">
    <source>
        <dbReference type="ARBA" id="ARBA00022833"/>
    </source>
</evidence>
<evidence type="ECO:0000256" key="1">
    <source>
        <dbReference type="ARBA" id="ARBA00001947"/>
    </source>
</evidence>